<dbReference type="InterPro" id="IPR043141">
    <property type="entry name" value="Ribosomal_uL10-like_sf"/>
</dbReference>
<dbReference type="Proteomes" id="UP000176198">
    <property type="component" value="Unassembled WGS sequence"/>
</dbReference>
<dbReference type="Gene3D" id="6.10.250.290">
    <property type="match status" value="1"/>
</dbReference>
<dbReference type="NCBIfam" id="NF000955">
    <property type="entry name" value="PRK00099.1-1"/>
    <property type="match status" value="1"/>
</dbReference>
<dbReference type="GO" id="GO:0070180">
    <property type="term" value="F:large ribosomal subunit rRNA binding"/>
    <property type="evidence" value="ECO:0007669"/>
    <property type="project" value="UniProtKB-UniRule"/>
</dbReference>
<keyword evidence="5" id="KW-0699">rRNA-binding</keyword>
<dbReference type="AlphaFoldDB" id="A0A1F7WJC8"/>
<comment type="caution">
    <text evidence="6">The sequence shown here is derived from an EMBL/GenBank/DDBJ whole genome shotgun (WGS) entry which is preliminary data.</text>
</comment>
<evidence type="ECO:0000256" key="5">
    <source>
        <dbReference type="HAMAP-Rule" id="MF_00362"/>
    </source>
</evidence>
<evidence type="ECO:0000313" key="7">
    <source>
        <dbReference type="Proteomes" id="UP000176198"/>
    </source>
</evidence>
<dbReference type="InterPro" id="IPR022973">
    <property type="entry name" value="Ribosomal_uL10_bac"/>
</dbReference>
<accession>A0A1F7WJC8</accession>
<evidence type="ECO:0000256" key="3">
    <source>
        <dbReference type="ARBA" id="ARBA00023274"/>
    </source>
</evidence>
<keyword evidence="2 5" id="KW-0689">Ribosomal protein</keyword>
<dbReference type="GO" id="GO:0005840">
    <property type="term" value="C:ribosome"/>
    <property type="evidence" value="ECO:0007669"/>
    <property type="project" value="UniProtKB-KW"/>
</dbReference>
<gene>
    <name evidence="5" type="primary">rplJ</name>
    <name evidence="6" type="ORF">A2115_00865</name>
</gene>
<proteinExistence type="inferred from homology"/>
<dbReference type="InterPro" id="IPR001790">
    <property type="entry name" value="Ribosomal_uL10"/>
</dbReference>
<protein>
    <recommendedName>
        <fullName evidence="4 5">Large ribosomal subunit protein uL10</fullName>
    </recommendedName>
</protein>
<dbReference type="InterPro" id="IPR047865">
    <property type="entry name" value="Ribosomal_uL10_bac_type"/>
</dbReference>
<keyword evidence="3 5" id="KW-0687">Ribonucleoprotein</keyword>
<name>A0A1F7WJC8_9BACT</name>
<dbReference type="SUPFAM" id="SSF160369">
    <property type="entry name" value="Ribosomal protein L10-like"/>
    <property type="match status" value="1"/>
</dbReference>
<evidence type="ECO:0000256" key="2">
    <source>
        <dbReference type="ARBA" id="ARBA00022980"/>
    </source>
</evidence>
<reference evidence="6 7" key="1">
    <citation type="journal article" date="2016" name="Nat. Commun.">
        <title>Thousands of microbial genomes shed light on interconnected biogeochemical processes in an aquifer system.</title>
        <authorList>
            <person name="Anantharaman K."/>
            <person name="Brown C.T."/>
            <person name="Hug L.A."/>
            <person name="Sharon I."/>
            <person name="Castelle C.J."/>
            <person name="Probst A.J."/>
            <person name="Thomas B.C."/>
            <person name="Singh A."/>
            <person name="Wilkins M.J."/>
            <person name="Karaoz U."/>
            <person name="Brodie E.L."/>
            <person name="Williams K.H."/>
            <person name="Hubbard S.S."/>
            <person name="Banfield J.F."/>
        </authorList>
    </citation>
    <scope>NUCLEOTIDE SEQUENCE [LARGE SCALE GENOMIC DNA]</scope>
</reference>
<dbReference type="PANTHER" id="PTHR11560">
    <property type="entry name" value="39S RIBOSOMAL PROTEIN L10, MITOCHONDRIAL"/>
    <property type="match status" value="1"/>
</dbReference>
<dbReference type="CDD" id="cd05797">
    <property type="entry name" value="Ribosomal_L10"/>
    <property type="match status" value="1"/>
</dbReference>
<organism evidence="6 7">
    <name type="scientific">Candidatus Woesebacteria bacterium GWA1_41_8</name>
    <dbReference type="NCBI Taxonomy" id="1802471"/>
    <lineage>
        <taxon>Bacteria</taxon>
        <taxon>Candidatus Woeseibacteriota</taxon>
    </lineage>
</organism>
<comment type="similarity">
    <text evidence="1 5">Belongs to the universal ribosomal protein uL10 family.</text>
</comment>
<dbReference type="GO" id="GO:0006412">
    <property type="term" value="P:translation"/>
    <property type="evidence" value="ECO:0007669"/>
    <property type="project" value="UniProtKB-UniRule"/>
</dbReference>
<dbReference type="Pfam" id="PF00466">
    <property type="entry name" value="Ribosomal_L10"/>
    <property type="match status" value="1"/>
</dbReference>
<comment type="function">
    <text evidence="5">Forms part of the ribosomal stalk, playing a central role in the interaction of the ribosome with GTP-bound translation factors.</text>
</comment>
<evidence type="ECO:0000313" key="6">
    <source>
        <dbReference type="EMBL" id="OGM02519.1"/>
    </source>
</evidence>
<dbReference type="HAMAP" id="MF_00362">
    <property type="entry name" value="Ribosomal_uL10"/>
    <property type="match status" value="1"/>
</dbReference>
<keyword evidence="5" id="KW-0694">RNA-binding</keyword>
<dbReference type="GO" id="GO:1990904">
    <property type="term" value="C:ribonucleoprotein complex"/>
    <property type="evidence" value="ECO:0007669"/>
    <property type="project" value="UniProtKB-KW"/>
</dbReference>
<evidence type="ECO:0000256" key="1">
    <source>
        <dbReference type="ARBA" id="ARBA00008889"/>
    </source>
</evidence>
<sequence>MKKAEKPIFVENLAAELASAKTVVLINFAGLSVKSQQELKRRLLDVDAKMIVVKNTLLKRAGGVAKIPSDTLSDSALTGQTALVIGASDPIAPVQVLGKFAAEFEVPSFKVGIIEGAFQDTDSLIKISKLPAKDALLGQLLGTLLSSSYGLVGTLNSNMQSLLYILKQRAG</sequence>
<comment type="subunit">
    <text evidence="5">Part of the ribosomal stalk of the 50S ribosomal subunit. The N-terminus interacts with L11 and the large rRNA to form the base of the stalk. The C-terminus forms an elongated spine to which L12 dimers bind in a sequential fashion forming a multimeric L10(L12)X complex.</text>
</comment>
<dbReference type="STRING" id="1802471.A2115_00865"/>
<dbReference type="EMBL" id="MGFJ01000020">
    <property type="protein sequence ID" value="OGM02519.1"/>
    <property type="molecule type" value="Genomic_DNA"/>
</dbReference>
<dbReference type="Gene3D" id="3.30.70.1730">
    <property type="match status" value="1"/>
</dbReference>
<evidence type="ECO:0000256" key="4">
    <source>
        <dbReference type="ARBA" id="ARBA00035202"/>
    </source>
</evidence>